<comment type="caution">
    <text evidence="1">The sequence shown here is derived from an EMBL/GenBank/DDBJ whole genome shotgun (WGS) entry which is preliminary data.</text>
</comment>
<evidence type="ECO:0000313" key="1">
    <source>
        <dbReference type="EMBL" id="GJT25292.1"/>
    </source>
</evidence>
<evidence type="ECO:0000313" key="2">
    <source>
        <dbReference type="Proteomes" id="UP001151760"/>
    </source>
</evidence>
<keyword evidence="2" id="KW-1185">Reference proteome</keyword>
<reference evidence="1" key="2">
    <citation type="submission" date="2022-01" db="EMBL/GenBank/DDBJ databases">
        <authorList>
            <person name="Yamashiro T."/>
            <person name="Shiraishi A."/>
            <person name="Satake H."/>
            <person name="Nakayama K."/>
        </authorList>
    </citation>
    <scope>NUCLEOTIDE SEQUENCE</scope>
</reference>
<protein>
    <submittedName>
        <fullName evidence="1">Uncharacterized protein</fullName>
    </submittedName>
</protein>
<accession>A0ABQ5CGW0</accession>
<dbReference type="EMBL" id="BQNB010014203">
    <property type="protein sequence ID" value="GJT25292.1"/>
    <property type="molecule type" value="Genomic_DNA"/>
</dbReference>
<reference evidence="1" key="1">
    <citation type="journal article" date="2022" name="Int. J. Mol. Sci.">
        <title>Draft Genome of Tanacetum Coccineum: Genomic Comparison of Closely Related Tanacetum-Family Plants.</title>
        <authorList>
            <person name="Yamashiro T."/>
            <person name="Shiraishi A."/>
            <person name="Nakayama K."/>
            <person name="Satake H."/>
        </authorList>
    </citation>
    <scope>NUCLEOTIDE SEQUENCE</scope>
</reference>
<sequence>MFKNRLGINNDNDLSQTNQEWFDDHERIGDDDDDIGDLDDYLIPKDAPYYVDEEEEGFKERRSKLFDAFHNTTDIDAHKLIMKDHTEQI</sequence>
<name>A0ABQ5CGW0_9ASTR</name>
<gene>
    <name evidence="1" type="ORF">Tco_0895229</name>
</gene>
<organism evidence="1 2">
    <name type="scientific">Tanacetum coccineum</name>
    <dbReference type="NCBI Taxonomy" id="301880"/>
    <lineage>
        <taxon>Eukaryota</taxon>
        <taxon>Viridiplantae</taxon>
        <taxon>Streptophyta</taxon>
        <taxon>Embryophyta</taxon>
        <taxon>Tracheophyta</taxon>
        <taxon>Spermatophyta</taxon>
        <taxon>Magnoliopsida</taxon>
        <taxon>eudicotyledons</taxon>
        <taxon>Gunneridae</taxon>
        <taxon>Pentapetalae</taxon>
        <taxon>asterids</taxon>
        <taxon>campanulids</taxon>
        <taxon>Asterales</taxon>
        <taxon>Asteraceae</taxon>
        <taxon>Asteroideae</taxon>
        <taxon>Anthemideae</taxon>
        <taxon>Anthemidinae</taxon>
        <taxon>Tanacetum</taxon>
    </lineage>
</organism>
<dbReference type="Proteomes" id="UP001151760">
    <property type="component" value="Unassembled WGS sequence"/>
</dbReference>
<proteinExistence type="predicted"/>